<sequence>MRHKSLETILYSTHAYVQKMTGKGFEKIIIVGAGPSGLLLALLLSKHGIPVTVVEMSHELDQQPRAAHYGPAATPDLKRAGVLDKIKSEGMTLDTMCWRRADDHGYIAGFNAEVISNVDGNDLRTVCLPLQDLDKLMLDLFVEKYNGNVLWKHKVVGVGQDEKKAWIDVEAPDGKKRLEADYIVGCDGANSAVRRALFGNDYPGFTWDAQIIATNTYYDFEGKFGFDDANFIIHPENFFMAAKITRDGLYRVTYGETPGLSVEEYKQRQPWKFETMLPGHPKPDEYKLINMAPYKMHQRCATKFRVGRVLLAADAAHLCNPWGGLGITGGFVDCGGLYDCLAGIWEGKADDSILDLYSEKRIEKWKTVIDPISQENFRRVSDKDPATRYDRDEFMHMLTKGQTDKAFLKDLLMGTLDVRYDFTQHYHNAAKAA</sequence>
<dbReference type="PRINTS" id="PR00420">
    <property type="entry name" value="RNGMNOXGNASE"/>
</dbReference>
<dbReference type="Pfam" id="PF01494">
    <property type="entry name" value="FAD_binding_3"/>
    <property type="match status" value="1"/>
</dbReference>
<feature type="domain" description="FAD-binding" evidence="4">
    <location>
        <begin position="28"/>
        <end position="368"/>
    </location>
</feature>
<dbReference type="InterPro" id="IPR036188">
    <property type="entry name" value="FAD/NAD-bd_sf"/>
</dbReference>
<dbReference type="InterPro" id="IPR002938">
    <property type="entry name" value="FAD-bd"/>
</dbReference>
<dbReference type="EMBL" id="JBAWTH010000087">
    <property type="protein sequence ID" value="KAL2278380.1"/>
    <property type="molecule type" value="Genomic_DNA"/>
</dbReference>
<evidence type="ECO:0000256" key="1">
    <source>
        <dbReference type="ARBA" id="ARBA00022630"/>
    </source>
</evidence>
<dbReference type="Proteomes" id="UP001600888">
    <property type="component" value="Unassembled WGS sequence"/>
</dbReference>
<organism evidence="5 6">
    <name type="scientific">Diaporthe vaccinii</name>
    <dbReference type="NCBI Taxonomy" id="105482"/>
    <lineage>
        <taxon>Eukaryota</taxon>
        <taxon>Fungi</taxon>
        <taxon>Dikarya</taxon>
        <taxon>Ascomycota</taxon>
        <taxon>Pezizomycotina</taxon>
        <taxon>Sordariomycetes</taxon>
        <taxon>Sordariomycetidae</taxon>
        <taxon>Diaporthales</taxon>
        <taxon>Diaporthaceae</taxon>
        <taxon>Diaporthe</taxon>
        <taxon>Diaporthe eres species complex</taxon>
    </lineage>
</organism>
<evidence type="ECO:0000313" key="6">
    <source>
        <dbReference type="Proteomes" id="UP001600888"/>
    </source>
</evidence>
<dbReference type="InterPro" id="IPR051205">
    <property type="entry name" value="UbiH/COQ6_monooxygenase"/>
</dbReference>
<name>A0ABR4E7M8_9PEZI</name>
<keyword evidence="6" id="KW-1185">Reference proteome</keyword>
<accession>A0ABR4E7M8</accession>
<dbReference type="SUPFAM" id="SSF51905">
    <property type="entry name" value="FAD/NAD(P)-binding domain"/>
    <property type="match status" value="1"/>
</dbReference>
<keyword evidence="1" id="KW-0285">Flavoprotein</keyword>
<dbReference type="PANTHER" id="PTHR43876">
    <property type="entry name" value="UBIQUINONE BIOSYNTHESIS MONOOXYGENASE COQ6, MITOCHONDRIAL"/>
    <property type="match status" value="1"/>
</dbReference>
<dbReference type="Gene3D" id="3.50.50.60">
    <property type="entry name" value="FAD/NAD(P)-binding domain"/>
    <property type="match status" value="1"/>
</dbReference>
<gene>
    <name evidence="5" type="ORF">FJTKL_14482</name>
</gene>
<evidence type="ECO:0000259" key="4">
    <source>
        <dbReference type="Pfam" id="PF01494"/>
    </source>
</evidence>
<protein>
    <recommendedName>
        <fullName evidence="4">FAD-binding domain-containing protein</fullName>
    </recommendedName>
</protein>
<proteinExistence type="predicted"/>
<keyword evidence="3" id="KW-0560">Oxidoreductase</keyword>
<dbReference type="PANTHER" id="PTHR43876:SF18">
    <property type="entry name" value="PUTATIVE (AFU_ORTHOLOGUE AFUA_3G09540)-RELATED"/>
    <property type="match status" value="1"/>
</dbReference>
<evidence type="ECO:0000256" key="3">
    <source>
        <dbReference type="ARBA" id="ARBA00023002"/>
    </source>
</evidence>
<evidence type="ECO:0000313" key="5">
    <source>
        <dbReference type="EMBL" id="KAL2278380.1"/>
    </source>
</evidence>
<evidence type="ECO:0000256" key="2">
    <source>
        <dbReference type="ARBA" id="ARBA00022827"/>
    </source>
</evidence>
<comment type="caution">
    <text evidence="5">The sequence shown here is derived from an EMBL/GenBank/DDBJ whole genome shotgun (WGS) entry which is preliminary data.</text>
</comment>
<reference evidence="5 6" key="1">
    <citation type="submission" date="2024-03" db="EMBL/GenBank/DDBJ databases">
        <title>A high-quality draft genome sequence of Diaporthe vaccinii, a causative agent of upright dieback and viscid rot disease in cranberry plants.</title>
        <authorList>
            <person name="Sarrasin M."/>
            <person name="Lang B.F."/>
            <person name="Burger G."/>
        </authorList>
    </citation>
    <scope>NUCLEOTIDE SEQUENCE [LARGE SCALE GENOMIC DNA]</scope>
    <source>
        <strain evidence="5 6">IS7</strain>
    </source>
</reference>
<keyword evidence="2" id="KW-0274">FAD</keyword>
<dbReference type="Gene3D" id="3.30.70.2450">
    <property type="match status" value="1"/>
</dbReference>